<evidence type="ECO:0000256" key="13">
    <source>
        <dbReference type="ARBA" id="ARBA00081413"/>
    </source>
</evidence>
<dbReference type="SMART" id="SM00353">
    <property type="entry name" value="HLH"/>
    <property type="match status" value="1"/>
</dbReference>
<proteinExistence type="predicted"/>
<protein>
    <recommendedName>
        <fullName evidence="12">Transcription factor HES-5</fullName>
    </recommendedName>
    <alternativeName>
        <fullName evidence="13">Hairy and enhancer of split 5</fullName>
    </alternativeName>
</protein>
<dbReference type="GO" id="GO:0000122">
    <property type="term" value="P:negative regulation of transcription by RNA polymerase II"/>
    <property type="evidence" value="ECO:0007669"/>
    <property type="project" value="UniProtKB-ARBA"/>
</dbReference>
<evidence type="ECO:0000256" key="4">
    <source>
        <dbReference type="ARBA" id="ARBA00022782"/>
    </source>
</evidence>
<dbReference type="InterPro" id="IPR011598">
    <property type="entry name" value="bHLH_dom"/>
</dbReference>
<dbReference type="PROSITE" id="PS50888">
    <property type="entry name" value="BHLH"/>
    <property type="match status" value="1"/>
</dbReference>
<evidence type="ECO:0000256" key="10">
    <source>
        <dbReference type="ARBA" id="ARBA00023791"/>
    </source>
</evidence>
<dbReference type="InterPro" id="IPR036638">
    <property type="entry name" value="HLH_DNA-bd_sf"/>
</dbReference>
<dbReference type="AlphaFoldDB" id="A0A1L8FGJ5"/>
<keyword evidence="5" id="KW-0524">Neurogenesis</keyword>
<evidence type="ECO:0000256" key="7">
    <source>
        <dbReference type="ARBA" id="ARBA00023125"/>
    </source>
</evidence>
<dbReference type="InterPro" id="IPR003650">
    <property type="entry name" value="Orange_dom"/>
</dbReference>
<dbReference type="GO" id="GO:0050767">
    <property type="term" value="P:regulation of neurogenesis"/>
    <property type="evidence" value="ECO:0000318"/>
    <property type="project" value="GO_Central"/>
</dbReference>
<keyword evidence="8" id="KW-0804">Transcription</keyword>
<keyword evidence="3" id="KW-0678">Repressor</keyword>
<keyword evidence="9" id="KW-0539">Nucleus</keyword>
<evidence type="ECO:0000313" key="14">
    <source>
        <dbReference type="Proteomes" id="UP000186698"/>
    </source>
</evidence>
<dbReference type="GO" id="GO:0005634">
    <property type="term" value="C:nucleus"/>
    <property type="evidence" value="ECO:0000318"/>
    <property type="project" value="GO_Central"/>
</dbReference>
<dbReference type="OMA" id="THHQHSK"/>
<evidence type="ECO:0000313" key="16">
    <source>
        <dbReference type="Xenbase" id="XB-GENE-17333260"/>
    </source>
</evidence>
<dbReference type="PANTHER" id="PTHR10985">
    <property type="entry name" value="BASIC HELIX-LOOP-HELIX TRANSCRIPTION FACTOR, HES-RELATED"/>
    <property type="match status" value="1"/>
</dbReference>
<dbReference type="Xenbase" id="XB-GENE-17333260">
    <property type="gene designation" value="hes5.10.S"/>
</dbReference>
<dbReference type="GO" id="GO:0000978">
    <property type="term" value="F:RNA polymerase II cis-regulatory region sequence-specific DNA binding"/>
    <property type="evidence" value="ECO:0000318"/>
    <property type="project" value="GO_Central"/>
</dbReference>
<dbReference type="GO" id="GO:0045596">
    <property type="term" value="P:negative regulation of cell differentiation"/>
    <property type="evidence" value="ECO:0007669"/>
    <property type="project" value="UniProtKB-ARBA"/>
</dbReference>
<evidence type="ECO:0000256" key="9">
    <source>
        <dbReference type="ARBA" id="ARBA00023242"/>
    </source>
</evidence>
<name>A0A1L8FGJ5_XENLA</name>
<dbReference type="PROSITE" id="PS51054">
    <property type="entry name" value="ORANGE"/>
    <property type="match status" value="1"/>
</dbReference>
<dbReference type="GO" id="GO:0009952">
    <property type="term" value="P:anterior/posterior pattern specification"/>
    <property type="evidence" value="ECO:0000318"/>
    <property type="project" value="GO_Central"/>
</dbReference>
<evidence type="ECO:0000256" key="1">
    <source>
        <dbReference type="ARBA" id="ARBA00004123"/>
    </source>
</evidence>
<dbReference type="Bgee" id="108697698">
    <property type="expression patterns" value="Expressed in gastrula and 4 other cell types or tissues"/>
</dbReference>
<gene>
    <name evidence="15 16" type="primary">hes5.10.S</name>
</gene>
<dbReference type="InterPro" id="IPR050370">
    <property type="entry name" value="HES_HEY"/>
</dbReference>
<dbReference type="Proteomes" id="UP000186698">
    <property type="component" value="Chromosome 7S"/>
</dbReference>
<dbReference type="GO" id="GO:0030154">
    <property type="term" value="P:cell differentiation"/>
    <property type="evidence" value="ECO:0007669"/>
    <property type="project" value="UniProtKB-KW"/>
</dbReference>
<organism evidence="14 15">
    <name type="scientific">Xenopus laevis</name>
    <name type="common">African clawed frog</name>
    <dbReference type="NCBI Taxonomy" id="8355"/>
    <lineage>
        <taxon>Eukaryota</taxon>
        <taxon>Metazoa</taxon>
        <taxon>Chordata</taxon>
        <taxon>Craniata</taxon>
        <taxon>Vertebrata</taxon>
        <taxon>Euteleostomi</taxon>
        <taxon>Amphibia</taxon>
        <taxon>Batrachia</taxon>
        <taxon>Anura</taxon>
        <taxon>Pipoidea</taxon>
        <taxon>Pipidae</taxon>
        <taxon>Xenopodinae</taxon>
        <taxon>Xenopus</taxon>
        <taxon>Xenopus</taxon>
    </lineage>
</organism>
<dbReference type="STRING" id="8355.A0A1L8FGJ5"/>
<dbReference type="SUPFAM" id="SSF47459">
    <property type="entry name" value="HLH, helix-loop-helix DNA-binding domain"/>
    <property type="match status" value="1"/>
</dbReference>
<dbReference type="GeneID" id="108697698"/>
<dbReference type="CDD" id="cd11461">
    <property type="entry name" value="bHLH-O_HES5"/>
    <property type="match status" value="1"/>
</dbReference>
<evidence type="ECO:0000313" key="15">
    <source>
        <dbReference type="RefSeq" id="XP_018083468.1"/>
    </source>
</evidence>
<dbReference type="GO" id="GO:0048513">
    <property type="term" value="P:animal organ development"/>
    <property type="evidence" value="ECO:0007669"/>
    <property type="project" value="UniProtKB-ARBA"/>
</dbReference>
<evidence type="ECO:0000256" key="12">
    <source>
        <dbReference type="ARBA" id="ARBA00072975"/>
    </source>
</evidence>
<dbReference type="Gene3D" id="4.10.280.10">
    <property type="entry name" value="Helix-loop-helix DNA-binding domain"/>
    <property type="match status" value="1"/>
</dbReference>
<dbReference type="GO" id="GO:0000981">
    <property type="term" value="F:DNA-binding transcription factor activity, RNA polymerase II-specific"/>
    <property type="evidence" value="ECO:0000318"/>
    <property type="project" value="GO_Central"/>
</dbReference>
<evidence type="ECO:0000256" key="3">
    <source>
        <dbReference type="ARBA" id="ARBA00022491"/>
    </source>
</evidence>
<keyword evidence="6" id="KW-0805">Transcription regulation</keyword>
<dbReference type="KEGG" id="xla:108697698"/>
<keyword evidence="2" id="KW-0217">Developmental protein</keyword>
<dbReference type="PaxDb" id="8355-A0A1L8FGJ5"/>
<reference evidence="15" key="1">
    <citation type="submission" date="2025-08" db="UniProtKB">
        <authorList>
            <consortium name="RefSeq"/>
        </authorList>
    </citation>
    <scope>IDENTIFICATION</scope>
    <source>
        <strain evidence="15">J_2021</strain>
        <tissue evidence="15">Erythrocytes</tissue>
    </source>
</reference>
<dbReference type="FunFam" id="4.10.280.10:FF:000033">
    <property type="entry name" value="Transcription factor HES-5"/>
    <property type="match status" value="1"/>
</dbReference>
<dbReference type="AGR" id="Xenbase:XB-GENE-17333260"/>
<sequence>MAPSLQMLPDDTKGQLHDLKKNKIRKPVIEKMRRDRINNSIEQLRILLERNFQTHHPHSKLEKADILEMAVSYLQQQKKHQMNRSQLLPENVQDSYYQGYYMCLKETVGFLHTQENGLVQEGDKNLSWTDSCLPAPYQTFYQQRVSFQVSPSSMKIWRPWQVLSPP</sequence>
<evidence type="ECO:0000256" key="11">
    <source>
        <dbReference type="ARBA" id="ARBA00060201"/>
    </source>
</evidence>
<dbReference type="CTD" id="108697698"/>
<keyword evidence="14" id="KW-1185">Reference proteome</keyword>
<accession>A0A1L8FGJ5</accession>
<dbReference type="GO" id="GO:0007399">
    <property type="term" value="P:nervous system development"/>
    <property type="evidence" value="ECO:0007669"/>
    <property type="project" value="UniProtKB-KW"/>
</dbReference>
<dbReference type="GO" id="GO:0006357">
    <property type="term" value="P:regulation of transcription by RNA polymerase II"/>
    <property type="evidence" value="ECO:0000318"/>
    <property type="project" value="GO_Central"/>
</dbReference>
<evidence type="ECO:0000256" key="2">
    <source>
        <dbReference type="ARBA" id="ARBA00022473"/>
    </source>
</evidence>
<dbReference type="RefSeq" id="XP_018083468.1">
    <property type="nucleotide sequence ID" value="XM_018227979.2"/>
</dbReference>
<keyword evidence="7" id="KW-0238">DNA-binding</keyword>
<dbReference type="GO" id="GO:0046983">
    <property type="term" value="F:protein dimerization activity"/>
    <property type="evidence" value="ECO:0007669"/>
    <property type="project" value="InterPro"/>
</dbReference>
<comment type="subunit">
    <text evidence="10">Transcription repression requires formation of a complex with a corepressor protein of the Groucho/TLE family.</text>
</comment>
<evidence type="ECO:0000256" key="6">
    <source>
        <dbReference type="ARBA" id="ARBA00023015"/>
    </source>
</evidence>
<keyword evidence="4" id="KW-0221">Differentiation</keyword>
<evidence type="ECO:0000256" key="5">
    <source>
        <dbReference type="ARBA" id="ARBA00022902"/>
    </source>
</evidence>
<evidence type="ECO:0000256" key="8">
    <source>
        <dbReference type="ARBA" id="ARBA00023163"/>
    </source>
</evidence>
<dbReference type="GO" id="GO:0097150">
    <property type="term" value="P:neuronal stem cell population maintenance"/>
    <property type="evidence" value="ECO:0007669"/>
    <property type="project" value="UniProtKB-ARBA"/>
</dbReference>
<comment type="function">
    <text evidence="11">Transcriptional repressor of genes that require a bHLH protein for their transcription. Plays an important role as neurogenesis negative regulator.</text>
</comment>
<dbReference type="Pfam" id="PF00010">
    <property type="entry name" value="HLH"/>
    <property type="match status" value="1"/>
</dbReference>
<comment type="subcellular location">
    <subcellularLocation>
        <location evidence="1">Nucleus</location>
    </subcellularLocation>
</comment>
<dbReference type="OrthoDB" id="6085656at2759"/>